<protein>
    <submittedName>
        <fullName evidence="1">Uncharacterized protein</fullName>
    </submittedName>
</protein>
<accession>A0A1X0S497</accession>
<name>A0A1X0S497_RHIZD</name>
<dbReference type="EMBL" id="KV921316">
    <property type="protein sequence ID" value="ORE19127.1"/>
    <property type="molecule type" value="Genomic_DNA"/>
</dbReference>
<dbReference type="AlphaFoldDB" id="A0A1X0S497"/>
<sequence>MFLKKKKKKKEVGLIPTTAHALLEEIGNYAPLDLYTLKILDKWQAEGNADAYEQQYLR</sequence>
<proteinExistence type="predicted"/>
<organism evidence="1 2">
    <name type="scientific">Rhizopus microsporus</name>
    <dbReference type="NCBI Taxonomy" id="58291"/>
    <lineage>
        <taxon>Eukaryota</taxon>
        <taxon>Fungi</taxon>
        <taxon>Fungi incertae sedis</taxon>
        <taxon>Mucoromycota</taxon>
        <taxon>Mucoromycotina</taxon>
        <taxon>Mucoromycetes</taxon>
        <taxon>Mucorales</taxon>
        <taxon>Mucorineae</taxon>
        <taxon>Rhizopodaceae</taxon>
        <taxon>Rhizopus</taxon>
    </lineage>
</organism>
<evidence type="ECO:0000313" key="1">
    <source>
        <dbReference type="EMBL" id="ORE19127.1"/>
    </source>
</evidence>
<reference evidence="1 2" key="1">
    <citation type="journal article" date="2016" name="Proc. Natl. Acad. Sci. U.S.A.">
        <title>Lipid metabolic changes in an early divergent fungus govern the establishment of a mutualistic symbiosis with endobacteria.</title>
        <authorList>
            <person name="Lastovetsky O.A."/>
            <person name="Gaspar M.L."/>
            <person name="Mondo S.J."/>
            <person name="LaButti K.M."/>
            <person name="Sandor L."/>
            <person name="Grigoriev I.V."/>
            <person name="Henry S.A."/>
            <person name="Pawlowska T.E."/>
        </authorList>
    </citation>
    <scope>NUCLEOTIDE SEQUENCE [LARGE SCALE GENOMIC DNA]</scope>
    <source>
        <strain evidence="1 2">ATCC 11559</strain>
    </source>
</reference>
<gene>
    <name evidence="1" type="ORF">BCV71DRAFT_214082</name>
</gene>
<evidence type="ECO:0000313" key="2">
    <source>
        <dbReference type="Proteomes" id="UP000242381"/>
    </source>
</evidence>
<dbReference type="Proteomes" id="UP000242381">
    <property type="component" value="Unassembled WGS sequence"/>
</dbReference>